<evidence type="ECO:0000256" key="11">
    <source>
        <dbReference type="ARBA" id="ARBA00051345"/>
    </source>
</evidence>
<comment type="catalytic activity">
    <reaction evidence="10">
        <text>a beta-D-glucosylceramide + H2O = an N-acyl-sphingoid base + D-glucose</text>
        <dbReference type="Rhea" id="RHEA:81447"/>
        <dbReference type="ChEBI" id="CHEBI:4167"/>
        <dbReference type="ChEBI" id="CHEBI:15377"/>
        <dbReference type="ChEBI" id="CHEBI:83264"/>
        <dbReference type="ChEBI" id="CHEBI:83273"/>
    </reaction>
    <physiologicalReaction direction="left-to-right" evidence="10">
        <dbReference type="Rhea" id="RHEA:81448"/>
    </physiologicalReaction>
</comment>
<dbReference type="InterPro" id="IPR017853">
    <property type="entry name" value="GH"/>
</dbReference>
<dbReference type="InterPro" id="IPR033452">
    <property type="entry name" value="GH30_C"/>
</dbReference>
<dbReference type="SUPFAM" id="SSF51445">
    <property type="entry name" value="(Trans)glycosidases"/>
    <property type="match status" value="1"/>
</dbReference>
<name>A0A3S3PCF1_9ACAR</name>
<dbReference type="InterPro" id="IPR001139">
    <property type="entry name" value="Glyco_hydro_30"/>
</dbReference>
<dbReference type="GO" id="GO:0051246">
    <property type="term" value="P:regulation of protein metabolic process"/>
    <property type="evidence" value="ECO:0007669"/>
    <property type="project" value="UniProtKB-ARBA"/>
</dbReference>
<dbReference type="EMBL" id="NCKU01002406">
    <property type="protein sequence ID" value="RWS09646.1"/>
    <property type="molecule type" value="Genomic_DNA"/>
</dbReference>
<dbReference type="Pfam" id="PF02055">
    <property type="entry name" value="Glyco_hydro_30"/>
    <property type="match status" value="1"/>
</dbReference>
<keyword evidence="12" id="KW-0326">Glycosidase</keyword>
<dbReference type="GO" id="GO:0006680">
    <property type="term" value="P:glucosylceramide catabolic process"/>
    <property type="evidence" value="ECO:0007669"/>
    <property type="project" value="UniProtKB-ARBA"/>
</dbReference>
<evidence type="ECO:0000256" key="1">
    <source>
        <dbReference type="ARBA" id="ARBA00001013"/>
    </source>
</evidence>
<dbReference type="PANTHER" id="PTHR11069">
    <property type="entry name" value="GLUCOSYLCERAMIDASE"/>
    <property type="match status" value="1"/>
</dbReference>
<reference evidence="16 17" key="1">
    <citation type="journal article" date="2018" name="Gigascience">
        <title>Genomes of trombidid mites reveal novel predicted allergens and laterally-transferred genes associated with secondary metabolism.</title>
        <authorList>
            <person name="Dong X."/>
            <person name="Chaisiri K."/>
            <person name="Xia D."/>
            <person name="Armstrong S.D."/>
            <person name="Fang Y."/>
            <person name="Donnelly M.J."/>
            <person name="Kadowaki T."/>
            <person name="McGarry J.W."/>
            <person name="Darby A.C."/>
            <person name="Makepeace B.L."/>
        </authorList>
    </citation>
    <scope>NUCLEOTIDE SEQUENCE [LARGE SCALE GENOMIC DNA]</scope>
    <source>
        <strain evidence="16">UoL-WK</strain>
    </source>
</reference>
<evidence type="ECO:0000256" key="9">
    <source>
        <dbReference type="ARBA" id="ARBA00023098"/>
    </source>
</evidence>
<feature type="non-terminal residue" evidence="16">
    <location>
        <position position="1"/>
    </location>
</feature>
<dbReference type="SUPFAM" id="SSF51011">
    <property type="entry name" value="Glycosyl hydrolase domain"/>
    <property type="match status" value="1"/>
</dbReference>
<dbReference type="GO" id="GO:0006914">
    <property type="term" value="P:autophagy"/>
    <property type="evidence" value="ECO:0007669"/>
    <property type="project" value="UniProtKB-ARBA"/>
</dbReference>
<reference evidence="16" key="2">
    <citation type="submission" date="2018-11" db="EMBL/GenBank/DDBJ databases">
        <title>Trombidioid mite genomics.</title>
        <authorList>
            <person name="Dong X."/>
        </authorList>
    </citation>
    <scope>NUCLEOTIDE SEQUENCE</scope>
    <source>
        <strain evidence="16">UoL-WK</strain>
    </source>
</reference>
<evidence type="ECO:0000256" key="4">
    <source>
        <dbReference type="ARBA" id="ARBA00005382"/>
    </source>
</evidence>
<dbReference type="Proteomes" id="UP000285301">
    <property type="component" value="Unassembled WGS sequence"/>
</dbReference>
<sequence length="507" mass="57428">LSTKECAFRSYGADHLVCVCNISYCDSFTFVKPKPEEVAIIESSKAGSRFSVRSTAFKAGADFPKHGWFERFLDITINREKKLQKIIGFGGAFTDSAAINIKSLPEPLSERLVRDYFSEDGLEYNIGRVPIAGTDFSTHPYAYNEVEGDFNLTSFSLSEEDFKYKMPVIQYAKNVSSREILFFASAWSAPAWMKTNRKLHGFGRLRDDAGGIYYKTWANYLIKFLDAYKTHEIPFWGITTGNEPTTGFIPFYPFNNMGFSPKMQRDFIKNYLGPQLENAGYPPEKLKIIFLDDNLAFLPLYEGEVMKDDKAKNYVSGVGIHWYLNAISTRKLLDQFNSKYPDKFILATEASNGFIKVLEKAVSLGDWHRGEAYAVDIIEDLNHWASGWVDWNLALDTNGGPNWAGNTVDSPVIINATAEEYYKNPMFYVMGHFSKFISPSSVRLGFTEKRSFLNEALFTVFETPKNETVVVALNPTGADTNLNIKDRNRGLLSTKLRANSIVTIIWL</sequence>
<dbReference type="Pfam" id="PF17189">
    <property type="entry name" value="Glyco_hydro_30C"/>
    <property type="match status" value="1"/>
</dbReference>
<dbReference type="GO" id="GO:0016241">
    <property type="term" value="P:regulation of macroautophagy"/>
    <property type="evidence" value="ECO:0007669"/>
    <property type="project" value="UniProtKB-ARBA"/>
</dbReference>
<evidence type="ECO:0000256" key="12">
    <source>
        <dbReference type="RuleBase" id="RU361188"/>
    </source>
</evidence>
<evidence type="ECO:0000259" key="13">
    <source>
        <dbReference type="Pfam" id="PF02055"/>
    </source>
</evidence>
<evidence type="ECO:0000256" key="2">
    <source>
        <dbReference type="ARBA" id="ARBA00004760"/>
    </source>
</evidence>
<protein>
    <recommendedName>
        <fullName evidence="5 12">Glucosylceramidase</fullName>
        <ecNumber evidence="5 12">3.2.1.45</ecNumber>
    </recommendedName>
</protein>
<keyword evidence="9 12" id="KW-0443">Lipid metabolism</keyword>
<dbReference type="EC" id="3.2.1.45" evidence="5 12"/>
<dbReference type="GO" id="GO:0005102">
    <property type="term" value="F:signaling receptor binding"/>
    <property type="evidence" value="ECO:0007669"/>
    <property type="project" value="UniProtKB-ARBA"/>
</dbReference>
<gene>
    <name evidence="15" type="ORF">B4U79_09970</name>
    <name evidence="16" type="ORF">B4U79_15011</name>
</gene>
<evidence type="ECO:0000313" key="15">
    <source>
        <dbReference type="EMBL" id="RWS03045.1"/>
    </source>
</evidence>
<evidence type="ECO:0000256" key="6">
    <source>
        <dbReference type="ARBA" id="ARBA00022729"/>
    </source>
</evidence>
<evidence type="ECO:0000256" key="5">
    <source>
        <dbReference type="ARBA" id="ARBA00012658"/>
    </source>
</evidence>
<accession>A0A3S3PCF1</accession>
<comment type="pathway">
    <text evidence="2">Lipid metabolism; sphingolipid metabolism.</text>
</comment>
<keyword evidence="8 12" id="KW-0746">Sphingolipid metabolism</keyword>
<keyword evidence="6" id="KW-0732">Signal</keyword>
<dbReference type="GO" id="GO:0004348">
    <property type="term" value="F:glucosylceramidase activity"/>
    <property type="evidence" value="ECO:0007669"/>
    <property type="project" value="UniProtKB-EC"/>
</dbReference>
<dbReference type="FunFam" id="3.20.20.80:FF:000030">
    <property type="entry name" value="Lysosomal acid glucosylceramidase"/>
    <property type="match status" value="1"/>
</dbReference>
<keyword evidence="17" id="KW-1185">Reference proteome</keyword>
<evidence type="ECO:0000259" key="14">
    <source>
        <dbReference type="Pfam" id="PF17189"/>
    </source>
</evidence>
<comment type="pathway">
    <text evidence="3">Sphingolipid metabolism.</text>
</comment>
<dbReference type="Gene3D" id="3.20.20.80">
    <property type="entry name" value="Glycosidases"/>
    <property type="match status" value="1"/>
</dbReference>
<dbReference type="GO" id="GO:0005764">
    <property type="term" value="C:lysosome"/>
    <property type="evidence" value="ECO:0007669"/>
    <property type="project" value="UniProtKB-ARBA"/>
</dbReference>
<proteinExistence type="inferred from homology"/>
<dbReference type="PANTHER" id="PTHR11069:SF23">
    <property type="entry name" value="LYSOSOMAL ACID GLUCOSYLCERAMIDASE"/>
    <property type="match status" value="1"/>
</dbReference>
<dbReference type="GO" id="GO:0005774">
    <property type="term" value="C:vacuolar membrane"/>
    <property type="evidence" value="ECO:0007669"/>
    <property type="project" value="UniProtKB-ARBA"/>
</dbReference>
<dbReference type="GO" id="GO:0006066">
    <property type="term" value="P:alcohol metabolic process"/>
    <property type="evidence" value="ECO:0007669"/>
    <property type="project" value="UniProtKB-ARBA"/>
</dbReference>
<feature type="domain" description="Glycosyl hydrolase family 30 TIM-barrel" evidence="13">
    <location>
        <begin position="86"/>
        <end position="437"/>
    </location>
</feature>
<evidence type="ECO:0000256" key="10">
    <source>
        <dbReference type="ARBA" id="ARBA00050474"/>
    </source>
</evidence>
<comment type="catalytic activity">
    <reaction evidence="1">
        <text>a beta-D-glucosyl-(1&lt;-&gt;1')-N-acylsphing-4-enine + H2O = an N-acylsphing-4-enine + D-glucose</text>
        <dbReference type="Rhea" id="RHEA:13269"/>
        <dbReference type="ChEBI" id="CHEBI:4167"/>
        <dbReference type="ChEBI" id="CHEBI:15377"/>
        <dbReference type="ChEBI" id="CHEBI:22801"/>
        <dbReference type="ChEBI" id="CHEBI:52639"/>
        <dbReference type="EC" id="3.2.1.45"/>
    </reaction>
    <physiologicalReaction direction="left-to-right" evidence="1">
        <dbReference type="Rhea" id="RHEA:13270"/>
    </physiologicalReaction>
</comment>
<comment type="catalytic activity">
    <reaction evidence="11">
        <text>an N-acyl-1-beta-D-glucosyl-15-methylhexadecasphing-4-enine + H2O = an N-acyl-15-methylhexadecasphing-4-enine + D-glucose</text>
        <dbReference type="Rhea" id="RHEA:34755"/>
        <dbReference type="ChEBI" id="CHEBI:4167"/>
        <dbReference type="ChEBI" id="CHEBI:15377"/>
        <dbReference type="ChEBI" id="CHEBI:70815"/>
        <dbReference type="ChEBI" id="CHEBI:70846"/>
    </reaction>
    <physiologicalReaction direction="left-to-right" evidence="11">
        <dbReference type="Rhea" id="RHEA:34756"/>
    </physiologicalReaction>
</comment>
<dbReference type="GO" id="GO:0030163">
    <property type="term" value="P:protein catabolic process"/>
    <property type="evidence" value="ECO:0007669"/>
    <property type="project" value="UniProtKB-ARBA"/>
</dbReference>
<comment type="caution">
    <text evidence="16">The sequence shown here is derived from an EMBL/GenBank/DDBJ whole genome shotgun (WGS) entry which is preliminary data.</text>
</comment>
<evidence type="ECO:0000256" key="3">
    <source>
        <dbReference type="ARBA" id="ARBA00004991"/>
    </source>
</evidence>
<evidence type="ECO:0000256" key="7">
    <source>
        <dbReference type="ARBA" id="ARBA00022801"/>
    </source>
</evidence>
<evidence type="ECO:0000313" key="17">
    <source>
        <dbReference type="Proteomes" id="UP000285301"/>
    </source>
</evidence>
<dbReference type="OrthoDB" id="2160638at2759"/>
<dbReference type="GO" id="GO:0010605">
    <property type="term" value="P:negative regulation of macromolecule metabolic process"/>
    <property type="evidence" value="ECO:0007669"/>
    <property type="project" value="UniProtKB-ARBA"/>
</dbReference>
<organism evidence="16 17">
    <name type="scientific">Dinothrombium tinctorium</name>
    <dbReference type="NCBI Taxonomy" id="1965070"/>
    <lineage>
        <taxon>Eukaryota</taxon>
        <taxon>Metazoa</taxon>
        <taxon>Ecdysozoa</taxon>
        <taxon>Arthropoda</taxon>
        <taxon>Chelicerata</taxon>
        <taxon>Arachnida</taxon>
        <taxon>Acari</taxon>
        <taxon>Acariformes</taxon>
        <taxon>Trombidiformes</taxon>
        <taxon>Prostigmata</taxon>
        <taxon>Anystina</taxon>
        <taxon>Parasitengona</taxon>
        <taxon>Trombidioidea</taxon>
        <taxon>Trombidiidae</taxon>
        <taxon>Dinothrombium</taxon>
    </lineage>
</organism>
<dbReference type="GO" id="GO:0008202">
    <property type="term" value="P:steroid metabolic process"/>
    <property type="evidence" value="ECO:0007669"/>
    <property type="project" value="UniProtKB-ARBA"/>
</dbReference>
<dbReference type="AlphaFoldDB" id="A0A3S3PCF1"/>
<evidence type="ECO:0000256" key="8">
    <source>
        <dbReference type="ARBA" id="ARBA00022919"/>
    </source>
</evidence>
<dbReference type="GO" id="GO:0016758">
    <property type="term" value="F:hexosyltransferase activity"/>
    <property type="evidence" value="ECO:0007669"/>
    <property type="project" value="UniProtKB-ARBA"/>
</dbReference>
<dbReference type="GO" id="GO:0032006">
    <property type="term" value="P:regulation of TOR signaling"/>
    <property type="evidence" value="ECO:0007669"/>
    <property type="project" value="UniProtKB-ARBA"/>
</dbReference>
<dbReference type="GO" id="GO:0042391">
    <property type="term" value="P:regulation of membrane potential"/>
    <property type="evidence" value="ECO:0007669"/>
    <property type="project" value="UniProtKB-ARBA"/>
</dbReference>
<evidence type="ECO:0000313" key="16">
    <source>
        <dbReference type="EMBL" id="RWS09646.1"/>
    </source>
</evidence>
<feature type="domain" description="Glycosyl hydrolase family 30 beta sandwich" evidence="14">
    <location>
        <begin position="441"/>
        <end position="504"/>
    </location>
</feature>
<dbReference type="STRING" id="1965070.A0A3S3PCF1"/>
<keyword evidence="7 12" id="KW-0378">Hydrolase</keyword>
<dbReference type="InterPro" id="IPR033453">
    <property type="entry name" value="Glyco_hydro_30_TIM-barrel"/>
</dbReference>
<dbReference type="EMBL" id="NCKU01006920">
    <property type="protein sequence ID" value="RWS03045.1"/>
    <property type="molecule type" value="Genomic_DNA"/>
</dbReference>
<comment type="similarity">
    <text evidence="4 12">Belongs to the glycosyl hydrolase 30 family.</text>
</comment>
<dbReference type="PRINTS" id="PR00843">
    <property type="entry name" value="GLHYDRLASE30"/>
</dbReference>
<dbReference type="GO" id="GO:0007040">
    <property type="term" value="P:lysosome organization"/>
    <property type="evidence" value="ECO:0007669"/>
    <property type="project" value="UniProtKB-ARBA"/>
</dbReference>